<feature type="domain" description="XdhC- CoxI" evidence="1">
    <location>
        <begin position="16"/>
        <end position="79"/>
    </location>
</feature>
<reference evidence="3" key="1">
    <citation type="submission" date="2021-04" db="EMBL/GenBank/DDBJ databases">
        <title>Phylogenetic analysis of Acidobacteriaceae.</title>
        <authorList>
            <person name="Qiu L."/>
            <person name="Zhang Q."/>
        </authorList>
    </citation>
    <scope>NUCLEOTIDE SEQUENCE</scope>
    <source>
        <strain evidence="3">DSM 25168</strain>
    </source>
</reference>
<dbReference type="EMBL" id="CP093313">
    <property type="protein sequence ID" value="UWZ83682.1"/>
    <property type="molecule type" value="Genomic_DNA"/>
</dbReference>
<dbReference type="InterPro" id="IPR027051">
    <property type="entry name" value="XdhC_Rossmann_dom"/>
</dbReference>
<dbReference type="AlphaFoldDB" id="A0A9J7BPK9"/>
<dbReference type="Proteomes" id="UP001059380">
    <property type="component" value="Chromosome"/>
</dbReference>
<evidence type="ECO:0000259" key="2">
    <source>
        <dbReference type="Pfam" id="PF13478"/>
    </source>
</evidence>
<feature type="domain" description="XdhC Rossmann" evidence="2">
    <location>
        <begin position="196"/>
        <end position="353"/>
    </location>
</feature>
<evidence type="ECO:0000259" key="1">
    <source>
        <dbReference type="Pfam" id="PF02625"/>
    </source>
</evidence>
<dbReference type="Pfam" id="PF13478">
    <property type="entry name" value="XdhC_C"/>
    <property type="match status" value="1"/>
</dbReference>
<dbReference type="KEGG" id="orp:MOP44_24330"/>
<name>A0A9J7BPK9_9BACT</name>
<protein>
    <submittedName>
        <fullName evidence="3">XdhC family protein</fullName>
    </submittedName>
</protein>
<dbReference type="PANTHER" id="PTHR30388:SF6">
    <property type="entry name" value="XANTHINE DEHYDROGENASE SUBUNIT A-RELATED"/>
    <property type="match status" value="1"/>
</dbReference>
<accession>A0A9J7BPK9</accession>
<evidence type="ECO:0000313" key="4">
    <source>
        <dbReference type="Proteomes" id="UP001059380"/>
    </source>
</evidence>
<organism evidence="3 4">
    <name type="scientific">Occallatibacter riparius</name>
    <dbReference type="NCBI Taxonomy" id="1002689"/>
    <lineage>
        <taxon>Bacteria</taxon>
        <taxon>Pseudomonadati</taxon>
        <taxon>Acidobacteriota</taxon>
        <taxon>Terriglobia</taxon>
        <taxon>Terriglobales</taxon>
        <taxon>Acidobacteriaceae</taxon>
        <taxon>Occallatibacter</taxon>
    </lineage>
</organism>
<dbReference type="Gene3D" id="3.40.50.720">
    <property type="entry name" value="NAD(P)-binding Rossmann-like Domain"/>
    <property type="match status" value="1"/>
</dbReference>
<dbReference type="PANTHER" id="PTHR30388">
    <property type="entry name" value="ALDEHYDE OXIDOREDUCTASE MOLYBDENUM COFACTOR ASSEMBLY PROTEIN"/>
    <property type="match status" value="1"/>
</dbReference>
<dbReference type="Pfam" id="PF02625">
    <property type="entry name" value="XdhC_CoxI"/>
    <property type="match status" value="1"/>
</dbReference>
<gene>
    <name evidence="3" type="ORF">MOP44_24330</name>
</gene>
<keyword evidence="4" id="KW-1185">Reference proteome</keyword>
<dbReference type="InterPro" id="IPR052698">
    <property type="entry name" value="MoCofactor_Util/Proc"/>
</dbReference>
<sequence length="378" mass="41184">MTDLEHILPLWQELERAGAEYVLATVVEVQGSSYRRPGARMLLAADGRRAGTVSGGCLEAEVAKKAWWLTERGPVIERYSTLEDDGDLPYGSGCGGVIFILLERSATARPLLEALHAAWSAREPLAIATVLEGPHIGPRVFAGSAPALSQLTSWQANLEELACAAFEERKPREERIAIDGTETRIWVDYRTARPGLWIFGAGDDAKPLHNLARELGWFVAIADGRTHLATAQRFPAADIIVPLHIENLHRTAPAELDLHPGDAAVLATHSYEQDTHILAFLLSRALERRPNYIGILGPQRRTREALVDAARLLGLTPTTALVDEWLEQINGPTGLDLGADTPASIALSILAEIQKSLTAASALPLKQVRAMRPVESQR</sequence>
<dbReference type="RefSeq" id="WP_260793035.1">
    <property type="nucleotide sequence ID" value="NZ_CP093313.1"/>
</dbReference>
<dbReference type="InterPro" id="IPR003777">
    <property type="entry name" value="XdhC_CoxI"/>
</dbReference>
<evidence type="ECO:0000313" key="3">
    <source>
        <dbReference type="EMBL" id="UWZ83682.1"/>
    </source>
</evidence>
<proteinExistence type="predicted"/>